<dbReference type="InterPro" id="IPR041401">
    <property type="entry name" value="TseB-like_dom"/>
</dbReference>
<dbReference type="EMBL" id="BJUD01000001">
    <property type="protein sequence ID" value="GEK27709.1"/>
    <property type="molecule type" value="Genomic_DNA"/>
</dbReference>
<dbReference type="Proteomes" id="UP000321429">
    <property type="component" value="Unassembled WGS sequence"/>
</dbReference>
<reference evidence="4 5" key="1">
    <citation type="journal article" date="2015" name="Genome Announc.">
        <title>Expanding the biotechnology potential of lactobacilli through comparative genomics of 213 strains and associated genera.</title>
        <authorList>
            <person name="Sun Z."/>
            <person name="Harris H.M."/>
            <person name="McCann A."/>
            <person name="Guo C."/>
            <person name="Argimon S."/>
            <person name="Zhang W."/>
            <person name="Yang X."/>
            <person name="Jeffery I.B."/>
            <person name="Cooney J.C."/>
            <person name="Kagawa T.F."/>
            <person name="Liu W."/>
            <person name="Song Y."/>
            <person name="Salvetti E."/>
            <person name="Wrobel A."/>
            <person name="Rasinkangas P."/>
            <person name="Parkhill J."/>
            <person name="Rea M.C."/>
            <person name="O'Sullivan O."/>
            <person name="Ritari J."/>
            <person name="Douillard F.P."/>
            <person name="Paul Ross R."/>
            <person name="Yang R."/>
            <person name="Briner A.E."/>
            <person name="Felis G.E."/>
            <person name="de Vos W.M."/>
            <person name="Barrangou R."/>
            <person name="Klaenhammer T.R."/>
            <person name="Caufield P.W."/>
            <person name="Cui Y."/>
            <person name="Zhang H."/>
            <person name="O'Toole P.W."/>
        </authorList>
    </citation>
    <scope>NUCLEOTIDE SEQUENCE [LARGE SCALE GENOMIC DNA]</scope>
    <source>
        <strain evidence="4 5">DSM 22696</strain>
    </source>
</reference>
<keyword evidence="1" id="KW-1133">Transmembrane helix</keyword>
<keyword evidence="1" id="KW-0812">Transmembrane</keyword>
<dbReference type="PATRIC" id="fig|348151.3.peg.850"/>
<dbReference type="OrthoDB" id="2242521at2"/>
<keyword evidence="1" id="KW-0472">Membrane</keyword>
<name>A0A0R2LBC6_9LACO</name>
<feature type="domain" description="Cell wall elongation regulator TseB-like" evidence="2">
    <location>
        <begin position="46"/>
        <end position="89"/>
    </location>
</feature>
<evidence type="ECO:0000256" key="1">
    <source>
        <dbReference type="SAM" id="Phobius"/>
    </source>
</evidence>
<dbReference type="RefSeq" id="WP_057808850.1">
    <property type="nucleotide sequence ID" value="NZ_BJUD01000001.1"/>
</dbReference>
<evidence type="ECO:0000313" key="3">
    <source>
        <dbReference type="EMBL" id="GEK27709.1"/>
    </source>
</evidence>
<dbReference type="AlphaFoldDB" id="A0A0R2LBC6"/>
<proteinExistence type="predicted"/>
<evidence type="ECO:0000313" key="4">
    <source>
        <dbReference type="EMBL" id="KRN96950.1"/>
    </source>
</evidence>
<evidence type="ECO:0000313" key="6">
    <source>
        <dbReference type="Proteomes" id="UP000321429"/>
    </source>
</evidence>
<reference evidence="3 6" key="2">
    <citation type="submission" date="2019-07" db="EMBL/GenBank/DDBJ databases">
        <title>Whole genome shotgun sequence of Lactobacillus siliginis NBRC 101315.</title>
        <authorList>
            <person name="Hosoyama A."/>
            <person name="Uohara A."/>
            <person name="Ohji S."/>
            <person name="Ichikawa N."/>
        </authorList>
    </citation>
    <scope>NUCLEOTIDE SEQUENCE [LARGE SCALE GENOMIC DNA]</scope>
    <source>
        <strain evidence="3 6">NBRC 101315</strain>
    </source>
</reference>
<sequence>MQRQQHRRKNWSQIILWIVLAVALLVGSGFIVLHEALRPAKTAASQTVAIAKQKAGVNDAHGFMTYNRQQSYYAVRGHNKKKHPVYVVVAKSTGHVTTLRQRDGKSKSAILDQVWRTQKPQKVTNIGLGLRHGQPVWEVSYLNQRGNLCYMLLRYKDGSTAQAIQNL</sequence>
<organism evidence="4 5">
    <name type="scientific">Furfurilactobacillus siliginis</name>
    <dbReference type="NCBI Taxonomy" id="348151"/>
    <lineage>
        <taxon>Bacteria</taxon>
        <taxon>Bacillati</taxon>
        <taxon>Bacillota</taxon>
        <taxon>Bacilli</taxon>
        <taxon>Lactobacillales</taxon>
        <taxon>Lactobacillaceae</taxon>
        <taxon>Furfurilactobacillus</taxon>
    </lineage>
</organism>
<dbReference type="Proteomes" id="UP000051139">
    <property type="component" value="Unassembled WGS sequence"/>
</dbReference>
<protein>
    <recommendedName>
        <fullName evidence="2">Cell wall elongation regulator TseB-like domain-containing protein</fullName>
    </recommendedName>
</protein>
<comment type="caution">
    <text evidence="4">The sequence shown here is derived from an EMBL/GenBank/DDBJ whole genome shotgun (WGS) entry which is preliminary data.</text>
</comment>
<dbReference type="SUPFAM" id="SSF54403">
    <property type="entry name" value="Cystatin/monellin"/>
    <property type="match status" value="2"/>
</dbReference>
<evidence type="ECO:0000313" key="5">
    <source>
        <dbReference type="Proteomes" id="UP000051139"/>
    </source>
</evidence>
<dbReference type="STRING" id="348151.IV55_GL000825"/>
<evidence type="ECO:0000259" key="2">
    <source>
        <dbReference type="Pfam" id="PF17881"/>
    </source>
</evidence>
<accession>A0A0R2LBC6</accession>
<dbReference type="EMBL" id="JQCB01000002">
    <property type="protein sequence ID" value="KRN96950.1"/>
    <property type="molecule type" value="Genomic_DNA"/>
</dbReference>
<dbReference type="InterPro" id="IPR046350">
    <property type="entry name" value="Cystatin_sf"/>
</dbReference>
<gene>
    <name evidence="4" type="ORF">IV55_GL000825</name>
    <name evidence="3" type="ORF">LSI01_00200</name>
</gene>
<dbReference type="Gene3D" id="3.10.450.40">
    <property type="match status" value="2"/>
</dbReference>
<keyword evidence="5" id="KW-1185">Reference proteome</keyword>
<dbReference type="Pfam" id="PF17881">
    <property type="entry name" value="TseB"/>
    <property type="match status" value="1"/>
</dbReference>
<feature type="transmembrane region" description="Helical" evidence="1">
    <location>
        <begin position="12"/>
        <end position="33"/>
    </location>
</feature>